<dbReference type="Pfam" id="PF13417">
    <property type="entry name" value="GST_N_3"/>
    <property type="match status" value="3"/>
</dbReference>
<dbReference type="EMBL" id="JACGWK010000008">
    <property type="protein sequence ID" value="KAL0338382.1"/>
    <property type="molecule type" value="Genomic_DNA"/>
</dbReference>
<dbReference type="FunFam" id="3.40.30.10:FF:000091">
    <property type="entry name" value="Glutathione S-transferase L2, chloroplastic"/>
    <property type="match status" value="1"/>
</dbReference>
<dbReference type="GO" id="GO:0009636">
    <property type="term" value="P:response to toxic substance"/>
    <property type="evidence" value="ECO:0007669"/>
    <property type="project" value="UniProtKB-KW"/>
</dbReference>
<dbReference type="Gene3D" id="3.40.30.10">
    <property type="entry name" value="Glutaredoxin"/>
    <property type="match status" value="3"/>
</dbReference>
<keyword evidence="2" id="KW-0216">Detoxification</keyword>
<dbReference type="InterPro" id="IPR036282">
    <property type="entry name" value="Glutathione-S-Trfase_C_sf"/>
</dbReference>
<dbReference type="InterPro" id="IPR044629">
    <property type="entry name" value="GSTL1/2/3"/>
</dbReference>
<dbReference type="InterPro" id="IPR036249">
    <property type="entry name" value="Thioredoxin-like_sf"/>
</dbReference>
<dbReference type="SUPFAM" id="SSF47616">
    <property type="entry name" value="GST C-terminal domain-like"/>
    <property type="match status" value="1"/>
</dbReference>
<evidence type="ECO:0000256" key="2">
    <source>
        <dbReference type="ARBA" id="ARBA00022575"/>
    </source>
</evidence>
<comment type="caution">
    <text evidence="6">The sequence shown here is derived from an EMBL/GenBank/DDBJ whole genome shotgun (WGS) entry which is preliminary data.</text>
</comment>
<gene>
    <name evidence="6" type="ORF">Sangu_1360300</name>
</gene>
<name>A0AAW2N696_9LAMI</name>
<dbReference type="InterPro" id="IPR004045">
    <property type="entry name" value="Glutathione_S-Trfase_N"/>
</dbReference>
<organism evidence="6">
    <name type="scientific">Sesamum angustifolium</name>
    <dbReference type="NCBI Taxonomy" id="2727405"/>
    <lineage>
        <taxon>Eukaryota</taxon>
        <taxon>Viridiplantae</taxon>
        <taxon>Streptophyta</taxon>
        <taxon>Embryophyta</taxon>
        <taxon>Tracheophyta</taxon>
        <taxon>Spermatophyta</taxon>
        <taxon>Magnoliopsida</taxon>
        <taxon>eudicotyledons</taxon>
        <taxon>Gunneridae</taxon>
        <taxon>Pentapetalae</taxon>
        <taxon>asterids</taxon>
        <taxon>lamiids</taxon>
        <taxon>Lamiales</taxon>
        <taxon>Pedaliaceae</taxon>
        <taxon>Sesamum</taxon>
    </lineage>
</organism>
<comment type="catalytic activity">
    <reaction evidence="3">
        <text>RX + glutathione = an S-substituted glutathione + a halide anion + H(+)</text>
        <dbReference type="Rhea" id="RHEA:16437"/>
        <dbReference type="ChEBI" id="CHEBI:15378"/>
        <dbReference type="ChEBI" id="CHEBI:16042"/>
        <dbReference type="ChEBI" id="CHEBI:17792"/>
        <dbReference type="ChEBI" id="CHEBI:57925"/>
        <dbReference type="ChEBI" id="CHEBI:90779"/>
        <dbReference type="EC" id="2.5.1.18"/>
    </reaction>
</comment>
<dbReference type="AlphaFoldDB" id="A0AAW2N696"/>
<evidence type="ECO:0000313" key="6">
    <source>
        <dbReference type="EMBL" id="KAL0338382.1"/>
    </source>
</evidence>
<dbReference type="PROSITE" id="PS50404">
    <property type="entry name" value="GST_NTER"/>
    <property type="match status" value="1"/>
</dbReference>
<proteinExistence type="inferred from homology"/>
<dbReference type="SUPFAM" id="SSF52833">
    <property type="entry name" value="Thioredoxin-like"/>
    <property type="match status" value="1"/>
</dbReference>
<dbReference type="GO" id="GO:0004364">
    <property type="term" value="F:glutathione transferase activity"/>
    <property type="evidence" value="ECO:0007669"/>
    <property type="project" value="UniProtKB-EC"/>
</dbReference>
<dbReference type="CDD" id="cd03203">
    <property type="entry name" value="GST_C_Lambda"/>
    <property type="match status" value="1"/>
</dbReference>
<dbReference type="EC" id="2.5.1.18" evidence="1"/>
<protein>
    <recommendedName>
        <fullName evidence="1">glutathione transferase</fullName>
        <ecNumber evidence="1">2.5.1.18</ecNumber>
    </recommendedName>
</protein>
<dbReference type="PANTHER" id="PTHR44328">
    <property type="entry name" value="GLUTATHIONE S-TRANSFERASE L1"/>
    <property type="match status" value="1"/>
</dbReference>
<reference evidence="6" key="2">
    <citation type="journal article" date="2024" name="Plant">
        <title>Genomic evolution and insights into agronomic trait innovations of Sesamum species.</title>
        <authorList>
            <person name="Miao H."/>
            <person name="Wang L."/>
            <person name="Qu L."/>
            <person name="Liu H."/>
            <person name="Sun Y."/>
            <person name="Le M."/>
            <person name="Wang Q."/>
            <person name="Wei S."/>
            <person name="Zheng Y."/>
            <person name="Lin W."/>
            <person name="Duan Y."/>
            <person name="Cao H."/>
            <person name="Xiong S."/>
            <person name="Wang X."/>
            <person name="Wei L."/>
            <person name="Li C."/>
            <person name="Ma Q."/>
            <person name="Ju M."/>
            <person name="Zhao R."/>
            <person name="Li G."/>
            <person name="Mu C."/>
            <person name="Tian Q."/>
            <person name="Mei H."/>
            <person name="Zhang T."/>
            <person name="Gao T."/>
            <person name="Zhang H."/>
        </authorList>
    </citation>
    <scope>NUCLEOTIDE SEQUENCE</scope>
    <source>
        <strain evidence="6">G01</strain>
    </source>
</reference>
<dbReference type="FunFam" id="1.20.1050.10:FF:000041">
    <property type="entry name" value="Lambda class glutathione S-transferase"/>
    <property type="match status" value="1"/>
</dbReference>
<comment type="similarity">
    <text evidence="4">Belongs to the GST superfamily. Lambda family.</text>
</comment>
<feature type="domain" description="GST N-terminal" evidence="5">
    <location>
        <begin position="78"/>
        <end position="159"/>
    </location>
</feature>
<dbReference type="Pfam" id="PF13410">
    <property type="entry name" value="GST_C_2"/>
    <property type="match status" value="1"/>
</dbReference>
<evidence type="ECO:0000256" key="1">
    <source>
        <dbReference type="ARBA" id="ARBA00012452"/>
    </source>
</evidence>
<dbReference type="Gene3D" id="1.20.1050.10">
    <property type="match status" value="1"/>
</dbReference>
<sequence>MTALVTKALIKLPPPQLYRYRYECKTISWHLKVPEAASDYYRLNLSTRSHSLMAASAVEEVLPPHLTSTSEPPPLFDGTTRLYINDQCPFAQRTWITRNYKGLQDEIKLVPIDLQDRPAWYKEKLYPENKVPALEHNGKVIGESLDLVKYIDTNFKGPALSSDVPALEHNGKVIGESLDLIKYIDANFKGPALLPDVPALEHNGKVIGESLDLIKYIDSNFEGPALLPDDPTKQQFAEEMIAYLDTFMKNVLTSFKGDPVKEAGGEFDYLETSLQKFDDGPFFIGQFSQVDAAYVPFIERFQIFLQEVFNYEITSGRPKLAAYLEELNKTDAYKQTKCDPKFLVQLYKTRFMASS</sequence>
<evidence type="ECO:0000259" key="5">
    <source>
        <dbReference type="PROSITE" id="PS50404"/>
    </source>
</evidence>
<reference evidence="6" key="1">
    <citation type="submission" date="2020-06" db="EMBL/GenBank/DDBJ databases">
        <authorList>
            <person name="Li T."/>
            <person name="Hu X."/>
            <person name="Zhang T."/>
            <person name="Song X."/>
            <person name="Zhang H."/>
            <person name="Dai N."/>
            <person name="Sheng W."/>
            <person name="Hou X."/>
            <person name="Wei L."/>
        </authorList>
    </citation>
    <scope>NUCLEOTIDE SEQUENCE</scope>
    <source>
        <strain evidence="6">G01</strain>
        <tissue evidence="6">Leaf</tissue>
    </source>
</reference>
<accession>A0AAW2N696</accession>
<dbReference type="PANTHER" id="PTHR44328:SF16">
    <property type="entry name" value="PROTEIN IN2-1 HOMOLOG B"/>
    <property type="match status" value="1"/>
</dbReference>
<evidence type="ECO:0000256" key="3">
    <source>
        <dbReference type="ARBA" id="ARBA00047960"/>
    </source>
</evidence>
<evidence type="ECO:0000256" key="4">
    <source>
        <dbReference type="ARBA" id="ARBA00060732"/>
    </source>
</evidence>